<name>A0AAE3GUN9_9CYAN</name>
<feature type="transmembrane region" description="Helical" evidence="5">
    <location>
        <begin position="34"/>
        <end position="57"/>
    </location>
</feature>
<dbReference type="Pfam" id="PF06271">
    <property type="entry name" value="RDD"/>
    <property type="match status" value="1"/>
</dbReference>
<evidence type="ECO:0000313" key="7">
    <source>
        <dbReference type="EMBL" id="MCP2730208.1"/>
    </source>
</evidence>
<dbReference type="InterPro" id="IPR010432">
    <property type="entry name" value="RDD"/>
</dbReference>
<dbReference type="Gene3D" id="2.160.20.80">
    <property type="entry name" value="E3 ubiquitin-protein ligase SopA"/>
    <property type="match status" value="2"/>
</dbReference>
<feature type="domain" description="RDD" evidence="6">
    <location>
        <begin position="88"/>
        <end position="211"/>
    </location>
</feature>
<keyword evidence="4 5" id="KW-0472">Membrane</keyword>
<keyword evidence="2 5" id="KW-0812">Transmembrane</keyword>
<keyword evidence="8" id="KW-1185">Reference proteome</keyword>
<feature type="transmembrane region" description="Helical" evidence="5">
    <location>
        <begin position="154"/>
        <end position="172"/>
    </location>
</feature>
<reference evidence="7" key="1">
    <citation type="submission" date="2022-06" db="EMBL/GenBank/DDBJ databases">
        <title>New cyanobacteria of genus Symplocastrum in benthos of Lake Baikal.</title>
        <authorList>
            <person name="Sorokovikova E."/>
            <person name="Tikhonova I."/>
            <person name="Krasnopeev A."/>
            <person name="Evseev P."/>
            <person name="Gladkikh A."/>
            <person name="Belykh O."/>
        </authorList>
    </citation>
    <scope>NUCLEOTIDE SEQUENCE</scope>
    <source>
        <strain evidence="7">BBK-W-15</strain>
    </source>
</reference>
<feature type="transmembrane region" description="Helical" evidence="5">
    <location>
        <begin position="291"/>
        <end position="315"/>
    </location>
</feature>
<dbReference type="EMBL" id="JAMZMM010000178">
    <property type="protein sequence ID" value="MCP2730208.1"/>
    <property type="molecule type" value="Genomic_DNA"/>
</dbReference>
<dbReference type="PANTHER" id="PTHR14136">
    <property type="entry name" value="BTB_POZ DOMAIN-CONTAINING PROTEIN KCTD9"/>
    <property type="match status" value="1"/>
</dbReference>
<protein>
    <submittedName>
        <fullName evidence="7">Pentapeptide repeat-containing protein</fullName>
    </submittedName>
</protein>
<dbReference type="GO" id="GO:0016020">
    <property type="term" value="C:membrane"/>
    <property type="evidence" value="ECO:0007669"/>
    <property type="project" value="UniProtKB-SubCell"/>
</dbReference>
<feature type="transmembrane region" description="Helical" evidence="5">
    <location>
        <begin position="178"/>
        <end position="198"/>
    </location>
</feature>
<evidence type="ECO:0000259" key="6">
    <source>
        <dbReference type="Pfam" id="PF06271"/>
    </source>
</evidence>
<evidence type="ECO:0000256" key="2">
    <source>
        <dbReference type="ARBA" id="ARBA00022692"/>
    </source>
</evidence>
<dbReference type="SUPFAM" id="SSF141571">
    <property type="entry name" value="Pentapeptide repeat-like"/>
    <property type="match status" value="2"/>
</dbReference>
<proteinExistence type="predicted"/>
<dbReference type="InterPro" id="IPR051082">
    <property type="entry name" value="Pentapeptide-BTB/POZ_domain"/>
</dbReference>
<accession>A0AAE3GUN9</accession>
<dbReference type="AlphaFoldDB" id="A0AAE3GUN9"/>
<evidence type="ECO:0000256" key="5">
    <source>
        <dbReference type="SAM" id="Phobius"/>
    </source>
</evidence>
<sequence length="741" mass="80982">MASPSIKIVKNQQVSRSFPLQLHRVVPVIARRGAAVVLELSLLAASALVPYTIGWYAKDRLQVEPVPLNPMVAATEEAIAKTLAYPISRLNRQVPPLTNLFWCGAIAIPIFVSSWQLYLLGKTGQTTPKRWFGIRAIDPSGAPPGLIRVFLREVVGRWGFPLGTAYLVWRYTGAFPDFGILVGLAGFMLLAESGSALFHSRRRTLHDRFSGTYCLAGNKFLPYSQSFDNLSSSGNNQSVILEVENGWNSAGGESSNGQNYIPKVTTILLTSPTPQAPQKNLWWWMRQKPGLTLLILSFAGMMSVFGTFVVTQIYIQSQVNRRDLKQQNNQVFLALVKQLGSKSATATEERQGAILAIARIDDSRAVYFLVDLLGQEKTPSLIDTIGAALVSKGAEALPPLRHLNQSLANDRETLLKQGTPEEQKLVAWRQRAVNRAIAKIITIYRDSIHQADLSRIDLGEVKQGSVIFKPIFDNIDLSGINFRSASLTKISLTNSRFYGSGEDGHFGTFDDWIADLSGADLKEADLTGSILKKVLMNRTNFIRATLNRANLSDSYLIGANLSSAELISADLSRAILENASLTGAKLGEAKFNFSNLRRANLGEVKAVRSNFTFANLTESNWQGADLSGANLSNAKLRDADLSYTKLVGANLSKANLQNAKLHKANLSLVDLRGANLAGTDFLGATFAPPPPLNTNEFIKKQPTAIVSGAKLQGVDFTKAKNLDPEQIQYICTHGGVYSGCR</sequence>
<comment type="caution">
    <text evidence="7">The sequence shown here is derived from an EMBL/GenBank/DDBJ whole genome shotgun (WGS) entry which is preliminary data.</text>
</comment>
<dbReference type="PANTHER" id="PTHR14136:SF17">
    <property type="entry name" value="BTB_POZ DOMAIN-CONTAINING PROTEIN KCTD9"/>
    <property type="match status" value="1"/>
</dbReference>
<evidence type="ECO:0000256" key="4">
    <source>
        <dbReference type="ARBA" id="ARBA00023136"/>
    </source>
</evidence>
<dbReference type="Proteomes" id="UP001204953">
    <property type="component" value="Unassembled WGS sequence"/>
</dbReference>
<dbReference type="InterPro" id="IPR001646">
    <property type="entry name" value="5peptide_repeat"/>
</dbReference>
<evidence type="ECO:0000313" key="8">
    <source>
        <dbReference type="Proteomes" id="UP001204953"/>
    </source>
</evidence>
<keyword evidence="3 5" id="KW-1133">Transmembrane helix</keyword>
<feature type="transmembrane region" description="Helical" evidence="5">
    <location>
        <begin position="99"/>
        <end position="120"/>
    </location>
</feature>
<evidence type="ECO:0000256" key="3">
    <source>
        <dbReference type="ARBA" id="ARBA00022989"/>
    </source>
</evidence>
<organism evidence="7 8">
    <name type="scientific">Limnofasciculus baicalensis BBK-W-15</name>
    <dbReference type="NCBI Taxonomy" id="2699891"/>
    <lineage>
        <taxon>Bacteria</taxon>
        <taxon>Bacillati</taxon>
        <taxon>Cyanobacteriota</taxon>
        <taxon>Cyanophyceae</taxon>
        <taxon>Coleofasciculales</taxon>
        <taxon>Coleofasciculaceae</taxon>
        <taxon>Limnofasciculus</taxon>
        <taxon>Limnofasciculus baicalensis</taxon>
    </lineage>
</organism>
<dbReference type="Pfam" id="PF00805">
    <property type="entry name" value="Pentapeptide"/>
    <property type="match status" value="4"/>
</dbReference>
<comment type="subcellular location">
    <subcellularLocation>
        <location evidence="1">Membrane</location>
        <topology evidence="1">Multi-pass membrane protein</topology>
    </subcellularLocation>
</comment>
<gene>
    <name evidence="7" type="ORF">NJ959_17390</name>
</gene>
<evidence type="ECO:0000256" key="1">
    <source>
        <dbReference type="ARBA" id="ARBA00004141"/>
    </source>
</evidence>